<feature type="region of interest" description="Disordered" evidence="8">
    <location>
        <begin position="141"/>
        <end position="178"/>
    </location>
</feature>
<name>A0A0L6UP48_9BASI</name>
<evidence type="ECO:0000256" key="3">
    <source>
        <dbReference type="ARBA" id="ARBA00006678"/>
    </source>
</evidence>
<dbReference type="Gene3D" id="3.30.230.70">
    <property type="entry name" value="GHMP Kinase, N-terminal domain"/>
    <property type="match status" value="1"/>
</dbReference>
<evidence type="ECO:0000256" key="5">
    <source>
        <dbReference type="ARBA" id="ARBA00022835"/>
    </source>
</evidence>
<dbReference type="Proteomes" id="UP000037035">
    <property type="component" value="Unassembled WGS sequence"/>
</dbReference>
<dbReference type="InterPro" id="IPR027408">
    <property type="entry name" value="PNPase/RNase_PH_dom_sf"/>
</dbReference>
<dbReference type="SUPFAM" id="SSF55666">
    <property type="entry name" value="Ribonuclease PH domain 2-like"/>
    <property type="match status" value="1"/>
</dbReference>
<dbReference type="InterPro" id="IPR001247">
    <property type="entry name" value="ExoRNase_PH_dom1"/>
</dbReference>
<dbReference type="STRING" id="27349.A0A0L6UP48"/>
<keyword evidence="5" id="KW-0271">Exosome</keyword>
<evidence type="ECO:0000313" key="11">
    <source>
        <dbReference type="Proteomes" id="UP000037035"/>
    </source>
</evidence>
<sequence>MEAALPAFFQPHSSFLTSTRRGRWAADESHMMRRDGPDRPHQADAHTSSNRQPLFEVLLYHSPQEKKKQTDWVCSVACIQKIFLSQSRVELLSSGGLRLDNRRPYELRSIEFDILPNPPAGCDSVARVEHGLTKLMGFVSGPRDSVESSRTVATGLGNPSTNSASSNPSNNNNAQNGTISVHISTTPFSSIDRKKIGRSDKKFADFAQAIQNTFEPVVMLHLYPRSTIDIYVQVLQQDGALLQAAINVTTLALIGAGVSISDYVLSISVGALSTPSCPLLDLTHSEQTDLPNLTIAALPRTRKLTLLQLDTRINILTFESLLEIGLEACLVLQLEMDREVRRWATLLNASIHNSLDYKSQSAPGPVSNQNPQIMMID</sequence>
<comment type="subcellular location">
    <subcellularLocation>
        <location evidence="1">Cytoplasm</location>
    </subcellularLocation>
    <subcellularLocation>
        <location evidence="2">Nucleus</location>
        <location evidence="2">Nucleolus</location>
    </subcellularLocation>
</comment>
<evidence type="ECO:0000256" key="8">
    <source>
        <dbReference type="SAM" id="MobiDB-lite"/>
    </source>
</evidence>
<protein>
    <recommendedName>
        <fullName evidence="7">Ribosomal RNA-processing protein 41</fullName>
    </recommendedName>
</protein>
<feature type="compositionally biased region" description="Basic and acidic residues" evidence="8">
    <location>
        <begin position="27"/>
        <end position="44"/>
    </location>
</feature>
<evidence type="ECO:0000313" key="10">
    <source>
        <dbReference type="EMBL" id="KNZ49615.1"/>
    </source>
</evidence>
<dbReference type="GO" id="GO:0034475">
    <property type="term" value="P:U4 snRNA 3'-end processing"/>
    <property type="evidence" value="ECO:0007669"/>
    <property type="project" value="TreeGrafter"/>
</dbReference>
<evidence type="ECO:0000256" key="1">
    <source>
        <dbReference type="ARBA" id="ARBA00004496"/>
    </source>
</evidence>
<feature type="region of interest" description="Disordered" evidence="8">
    <location>
        <begin position="27"/>
        <end position="48"/>
    </location>
</feature>
<dbReference type="OrthoDB" id="437922at2759"/>
<dbReference type="GO" id="GO:0003723">
    <property type="term" value="F:RNA binding"/>
    <property type="evidence" value="ECO:0007669"/>
    <property type="project" value="TreeGrafter"/>
</dbReference>
<dbReference type="AlphaFoldDB" id="A0A0L6UP48"/>
<feature type="compositionally biased region" description="Low complexity" evidence="8">
    <location>
        <begin position="157"/>
        <end position="178"/>
    </location>
</feature>
<comment type="subunit">
    <text evidence="6">Component of the RNA exosome complex. Specifically part of the catalytically inactive RNA exosome core complex (Exo-9) which may associate with the catalytic subunits RRP6 and DIS3 in cytoplasmic- and nuclear-specific RNA exosome complex forms. Exo-9 is formed by a hexameric base ring of RNase PH domain-containing subunits and a cap ring consisting of CSL4, RRP4 and RRP40.</text>
</comment>
<dbReference type="SUPFAM" id="SSF54211">
    <property type="entry name" value="Ribosomal protein S5 domain 2-like"/>
    <property type="match status" value="1"/>
</dbReference>
<evidence type="ECO:0000256" key="4">
    <source>
        <dbReference type="ARBA" id="ARBA00022490"/>
    </source>
</evidence>
<feature type="domain" description="Exoribonuclease phosphorolytic" evidence="9">
    <location>
        <begin position="121"/>
        <end position="258"/>
    </location>
</feature>
<reference evidence="10 11" key="1">
    <citation type="submission" date="2015-08" db="EMBL/GenBank/DDBJ databases">
        <title>Next Generation Sequencing and Analysis of the Genome of Puccinia sorghi L Schw, the Causal Agent of Maize Common Rust.</title>
        <authorList>
            <person name="Rochi L."/>
            <person name="Burguener G."/>
            <person name="Darino M."/>
            <person name="Turjanski A."/>
            <person name="Kreff E."/>
            <person name="Dieguez M.J."/>
            <person name="Sacco F."/>
        </authorList>
    </citation>
    <scope>NUCLEOTIDE SEQUENCE [LARGE SCALE GENOMIC DNA]</scope>
    <source>
        <strain evidence="10 11">RO10H11247</strain>
    </source>
</reference>
<evidence type="ECO:0000256" key="7">
    <source>
        <dbReference type="ARBA" id="ARBA00077929"/>
    </source>
</evidence>
<dbReference type="PANTHER" id="PTHR11953:SF0">
    <property type="entry name" value="EXOSOME COMPLEX COMPONENT RRP41"/>
    <property type="match status" value="1"/>
</dbReference>
<dbReference type="InterPro" id="IPR020568">
    <property type="entry name" value="Ribosomal_Su5_D2-typ_SF"/>
</dbReference>
<keyword evidence="4" id="KW-0963">Cytoplasm</keyword>
<dbReference type="EMBL" id="LAVV01010054">
    <property type="protein sequence ID" value="KNZ49615.1"/>
    <property type="molecule type" value="Genomic_DNA"/>
</dbReference>
<dbReference type="GO" id="GO:0071051">
    <property type="term" value="P:poly(A)-dependent snoRNA 3'-end processing"/>
    <property type="evidence" value="ECO:0007669"/>
    <property type="project" value="TreeGrafter"/>
</dbReference>
<dbReference type="GO" id="GO:0000177">
    <property type="term" value="C:cytoplasmic exosome (RNase complex)"/>
    <property type="evidence" value="ECO:0007669"/>
    <property type="project" value="TreeGrafter"/>
</dbReference>
<comment type="caution">
    <text evidence="10">The sequence shown here is derived from an EMBL/GenBank/DDBJ whole genome shotgun (WGS) entry which is preliminary data.</text>
</comment>
<organism evidence="10 11">
    <name type="scientific">Puccinia sorghi</name>
    <dbReference type="NCBI Taxonomy" id="27349"/>
    <lineage>
        <taxon>Eukaryota</taxon>
        <taxon>Fungi</taxon>
        <taxon>Dikarya</taxon>
        <taxon>Basidiomycota</taxon>
        <taxon>Pucciniomycotina</taxon>
        <taxon>Pucciniomycetes</taxon>
        <taxon>Pucciniales</taxon>
        <taxon>Pucciniaceae</taxon>
        <taxon>Puccinia</taxon>
    </lineage>
</organism>
<dbReference type="GO" id="GO:0000176">
    <property type="term" value="C:nuclear exosome (RNase complex)"/>
    <property type="evidence" value="ECO:0007669"/>
    <property type="project" value="TreeGrafter"/>
</dbReference>
<evidence type="ECO:0000256" key="6">
    <source>
        <dbReference type="ARBA" id="ARBA00063066"/>
    </source>
</evidence>
<dbReference type="InterPro" id="IPR036345">
    <property type="entry name" value="ExoRNase_PH_dom2_sf"/>
</dbReference>
<feature type="region of interest" description="Disordered" evidence="8">
    <location>
        <begin position="358"/>
        <end position="377"/>
    </location>
</feature>
<dbReference type="GO" id="GO:0016075">
    <property type="term" value="P:rRNA catabolic process"/>
    <property type="evidence" value="ECO:0007669"/>
    <property type="project" value="TreeGrafter"/>
</dbReference>
<evidence type="ECO:0000259" key="9">
    <source>
        <dbReference type="Pfam" id="PF01138"/>
    </source>
</evidence>
<dbReference type="FunFam" id="3.30.230.70:FF:000004">
    <property type="entry name" value="Exosome complex component Rrp41"/>
    <property type="match status" value="1"/>
</dbReference>
<evidence type="ECO:0000256" key="2">
    <source>
        <dbReference type="ARBA" id="ARBA00004604"/>
    </source>
</evidence>
<comment type="similarity">
    <text evidence="3">Belongs to the RNase PH family.</text>
</comment>
<dbReference type="VEuPathDB" id="FungiDB:VP01_48g5"/>
<dbReference type="Pfam" id="PF01138">
    <property type="entry name" value="RNase_PH"/>
    <property type="match status" value="1"/>
</dbReference>
<dbReference type="PANTHER" id="PTHR11953">
    <property type="entry name" value="EXOSOME COMPLEX COMPONENT"/>
    <property type="match status" value="1"/>
</dbReference>
<proteinExistence type="inferred from homology"/>
<gene>
    <name evidence="10" type="ORF">VP01_48g5</name>
</gene>
<dbReference type="GO" id="GO:0071028">
    <property type="term" value="P:nuclear mRNA surveillance"/>
    <property type="evidence" value="ECO:0007669"/>
    <property type="project" value="TreeGrafter"/>
</dbReference>
<keyword evidence="11" id="KW-1185">Reference proteome</keyword>
<dbReference type="InterPro" id="IPR050080">
    <property type="entry name" value="RNase_PH"/>
</dbReference>
<dbReference type="CDD" id="cd11370">
    <property type="entry name" value="RNase_PH_RRP41"/>
    <property type="match status" value="1"/>
</dbReference>
<accession>A0A0L6UP48</accession>
<dbReference type="GO" id="GO:0005730">
    <property type="term" value="C:nucleolus"/>
    <property type="evidence" value="ECO:0007669"/>
    <property type="project" value="UniProtKB-SubCell"/>
</dbReference>